<dbReference type="AlphaFoldDB" id="A0A5M3MH06"/>
<dbReference type="OMA" id="CESERWN"/>
<dbReference type="OrthoDB" id="2740871at2759"/>
<gene>
    <name evidence="1" type="ORF">CONPUDRAFT_168006</name>
</gene>
<dbReference type="InterPro" id="IPR032675">
    <property type="entry name" value="LRR_dom_sf"/>
</dbReference>
<comment type="caution">
    <text evidence="1">The sequence shown here is derived from an EMBL/GenBank/DDBJ whole genome shotgun (WGS) entry which is preliminary data.</text>
</comment>
<dbReference type="EMBL" id="JH711583">
    <property type="protein sequence ID" value="EIW78054.1"/>
    <property type="molecule type" value="Genomic_DNA"/>
</dbReference>
<protein>
    <recommendedName>
        <fullName evidence="3">F-box domain-containing protein</fullName>
    </recommendedName>
</protein>
<evidence type="ECO:0008006" key="3">
    <source>
        <dbReference type="Google" id="ProtNLM"/>
    </source>
</evidence>
<reference evidence="2" key="1">
    <citation type="journal article" date="2012" name="Science">
        <title>The Paleozoic origin of enzymatic lignin decomposition reconstructed from 31 fungal genomes.</title>
        <authorList>
            <person name="Floudas D."/>
            <person name="Binder M."/>
            <person name="Riley R."/>
            <person name="Barry K."/>
            <person name="Blanchette R.A."/>
            <person name="Henrissat B."/>
            <person name="Martinez A.T."/>
            <person name="Otillar R."/>
            <person name="Spatafora J.W."/>
            <person name="Yadav J.S."/>
            <person name="Aerts A."/>
            <person name="Benoit I."/>
            <person name="Boyd A."/>
            <person name="Carlson A."/>
            <person name="Copeland A."/>
            <person name="Coutinho P.M."/>
            <person name="de Vries R.P."/>
            <person name="Ferreira P."/>
            <person name="Findley K."/>
            <person name="Foster B."/>
            <person name="Gaskell J."/>
            <person name="Glotzer D."/>
            <person name="Gorecki P."/>
            <person name="Heitman J."/>
            <person name="Hesse C."/>
            <person name="Hori C."/>
            <person name="Igarashi K."/>
            <person name="Jurgens J.A."/>
            <person name="Kallen N."/>
            <person name="Kersten P."/>
            <person name="Kohler A."/>
            <person name="Kuees U."/>
            <person name="Kumar T.K.A."/>
            <person name="Kuo A."/>
            <person name="LaButti K."/>
            <person name="Larrondo L.F."/>
            <person name="Lindquist E."/>
            <person name="Ling A."/>
            <person name="Lombard V."/>
            <person name="Lucas S."/>
            <person name="Lundell T."/>
            <person name="Martin R."/>
            <person name="McLaughlin D.J."/>
            <person name="Morgenstern I."/>
            <person name="Morin E."/>
            <person name="Murat C."/>
            <person name="Nagy L.G."/>
            <person name="Nolan M."/>
            <person name="Ohm R.A."/>
            <person name="Patyshakuliyeva A."/>
            <person name="Rokas A."/>
            <person name="Ruiz-Duenas F.J."/>
            <person name="Sabat G."/>
            <person name="Salamov A."/>
            <person name="Samejima M."/>
            <person name="Schmutz J."/>
            <person name="Slot J.C."/>
            <person name="St John F."/>
            <person name="Stenlid J."/>
            <person name="Sun H."/>
            <person name="Sun S."/>
            <person name="Syed K."/>
            <person name="Tsang A."/>
            <person name="Wiebenga A."/>
            <person name="Young D."/>
            <person name="Pisabarro A."/>
            <person name="Eastwood D.C."/>
            <person name="Martin F."/>
            <person name="Cullen D."/>
            <person name="Grigoriev I.V."/>
            <person name="Hibbett D.S."/>
        </authorList>
    </citation>
    <scope>NUCLEOTIDE SEQUENCE [LARGE SCALE GENOMIC DNA]</scope>
    <source>
        <strain evidence="2">RWD-64-598 SS2</strain>
    </source>
</reference>
<dbReference type="GeneID" id="19205895"/>
<evidence type="ECO:0000313" key="1">
    <source>
        <dbReference type="EMBL" id="EIW78054.1"/>
    </source>
</evidence>
<organism evidence="1 2">
    <name type="scientific">Coniophora puteana (strain RWD-64-598)</name>
    <name type="common">Brown rot fungus</name>
    <dbReference type="NCBI Taxonomy" id="741705"/>
    <lineage>
        <taxon>Eukaryota</taxon>
        <taxon>Fungi</taxon>
        <taxon>Dikarya</taxon>
        <taxon>Basidiomycota</taxon>
        <taxon>Agaricomycotina</taxon>
        <taxon>Agaricomycetes</taxon>
        <taxon>Agaricomycetidae</taxon>
        <taxon>Boletales</taxon>
        <taxon>Coniophorineae</taxon>
        <taxon>Coniophoraceae</taxon>
        <taxon>Coniophora</taxon>
    </lineage>
</organism>
<sequence length="559" mass="63693">MHSALSLPEIVRMICAKLHPFSSVHRLRQSSDKKQNKRALGALARTCRAFRAPALDILWMDVEMVHHLMVTLSDESRVKLFGENEKWYITEFLSAPSPSDIDRLCEYTDRIRKLTVGSGYDYSGYLAGSLLREPVSLSPGRVFPKLQHLVVEYETHGRARPPPMAYSFHRPLLLPYITTLELHLMWDYEDVDMLLGPLPEACPGLQHLIIRCLMPDVEMPSILRAVSQSVIRIPNIISLCCPDLEDDAFAHVSSFSNLRELTLTSMNTDSAERKSGKAQGTGILYAFPALDTLTLGLRQLSDAVTLLCKYAAVPLSVELKLLKEPLLEEINRLFDALRSHPGGAQIQQVKLVHPNFILQPHDAFHNPPDLQLSTFRPLFHFRTLRSINVDFFPFPRVALTKDELLGMARTWPLLEDLSFPHLKEDPKLSFDDVLEISAAFPRLEDLALPFDWDLLEEFEDPGREIPERSQTIRALRNMDYIKYEKLAPVSTVLARSFPNLGLVDTRHGPYEDVGDVLVVAIRKLRMDGLCGQVDRWTVDDLAMRVVLIFDEWKASWRRL</sequence>
<dbReference type="Gene3D" id="3.80.10.10">
    <property type="entry name" value="Ribonuclease Inhibitor"/>
    <property type="match status" value="1"/>
</dbReference>
<proteinExistence type="predicted"/>
<accession>A0A5M3MH06</accession>
<evidence type="ECO:0000313" key="2">
    <source>
        <dbReference type="Proteomes" id="UP000053558"/>
    </source>
</evidence>
<dbReference type="Proteomes" id="UP000053558">
    <property type="component" value="Unassembled WGS sequence"/>
</dbReference>
<dbReference type="KEGG" id="cput:CONPUDRAFT_168006"/>
<keyword evidence="2" id="KW-1185">Reference proteome</keyword>
<dbReference type="RefSeq" id="XP_007772312.1">
    <property type="nucleotide sequence ID" value="XM_007774122.1"/>
</dbReference>
<name>A0A5M3MH06_CONPW</name>